<gene>
    <name evidence="1" type="ORF">R3P38DRAFT_1116283</name>
</gene>
<name>A0AAW0BAR7_9AGAR</name>
<comment type="caution">
    <text evidence="1">The sequence shown here is derived from an EMBL/GenBank/DDBJ whole genome shotgun (WGS) entry which is preliminary data.</text>
</comment>
<dbReference type="EMBL" id="JAWWNJ010000037">
    <property type="protein sequence ID" value="KAK7022311.1"/>
    <property type="molecule type" value="Genomic_DNA"/>
</dbReference>
<dbReference type="AlphaFoldDB" id="A0AAW0BAR7"/>
<protein>
    <recommendedName>
        <fullName evidence="3">Aminoglycoside phosphotransferase domain-containing protein</fullName>
    </recommendedName>
</protein>
<evidence type="ECO:0008006" key="3">
    <source>
        <dbReference type="Google" id="ProtNLM"/>
    </source>
</evidence>
<evidence type="ECO:0000313" key="2">
    <source>
        <dbReference type="Proteomes" id="UP001362999"/>
    </source>
</evidence>
<accession>A0AAW0BAR7</accession>
<sequence>MSSLEFTPNPSLPSNEDITAHCVESGLPRGTTITDSSGSVIAWVKCGMNVTLGEALMQDWTATALREAGVSDVRVASVFRAFTAKYLNCTIGYIAMEHVEDTDCDSNDIDLVARAVKALISLKAPPTATLGRFGGDTSSIVHSFFFGWLPNAGYRTDQDFFDHIQNIFRYLRIDFQADLSNYDRYLCLSDFSPDNFKKTTSPDGQSVVVVLDFRAMCFMPLPFIEVALRKDRDSFRQSLITKLEEKKYSRGERRDVEALLSASGQLVGYGTKPIVLPDGVSRIISYS</sequence>
<organism evidence="1 2">
    <name type="scientific">Favolaschia claudopus</name>
    <dbReference type="NCBI Taxonomy" id="2862362"/>
    <lineage>
        <taxon>Eukaryota</taxon>
        <taxon>Fungi</taxon>
        <taxon>Dikarya</taxon>
        <taxon>Basidiomycota</taxon>
        <taxon>Agaricomycotina</taxon>
        <taxon>Agaricomycetes</taxon>
        <taxon>Agaricomycetidae</taxon>
        <taxon>Agaricales</taxon>
        <taxon>Marasmiineae</taxon>
        <taxon>Mycenaceae</taxon>
        <taxon>Favolaschia</taxon>
    </lineage>
</organism>
<dbReference type="Proteomes" id="UP001362999">
    <property type="component" value="Unassembled WGS sequence"/>
</dbReference>
<reference evidence="1 2" key="1">
    <citation type="journal article" date="2024" name="J Genomics">
        <title>Draft genome sequencing and assembly of Favolaschia claudopus CIRM-BRFM 2984 isolated from oak limbs.</title>
        <authorList>
            <person name="Navarro D."/>
            <person name="Drula E."/>
            <person name="Chaduli D."/>
            <person name="Cazenave R."/>
            <person name="Ahrendt S."/>
            <person name="Wang J."/>
            <person name="Lipzen A."/>
            <person name="Daum C."/>
            <person name="Barry K."/>
            <person name="Grigoriev I.V."/>
            <person name="Favel A."/>
            <person name="Rosso M.N."/>
            <person name="Martin F."/>
        </authorList>
    </citation>
    <scope>NUCLEOTIDE SEQUENCE [LARGE SCALE GENOMIC DNA]</scope>
    <source>
        <strain evidence="1 2">CIRM-BRFM 2984</strain>
    </source>
</reference>
<keyword evidence="2" id="KW-1185">Reference proteome</keyword>
<proteinExistence type="predicted"/>
<evidence type="ECO:0000313" key="1">
    <source>
        <dbReference type="EMBL" id="KAK7022311.1"/>
    </source>
</evidence>